<keyword evidence="5" id="KW-0408">Iron</keyword>
<organism evidence="9 10">
    <name type="scientific">Streptomyces purpureus</name>
    <dbReference type="NCBI Taxonomy" id="1951"/>
    <lineage>
        <taxon>Bacteria</taxon>
        <taxon>Bacillati</taxon>
        <taxon>Actinomycetota</taxon>
        <taxon>Actinomycetes</taxon>
        <taxon>Kitasatosporales</taxon>
        <taxon>Streptomycetaceae</taxon>
        <taxon>Streptomyces</taxon>
    </lineage>
</organism>
<evidence type="ECO:0000256" key="2">
    <source>
        <dbReference type="ARBA" id="ARBA00022617"/>
    </source>
</evidence>
<dbReference type="SUPFAM" id="SSF55124">
    <property type="entry name" value="Nitrite/Sulfite reductase N-terminal domain-like"/>
    <property type="match status" value="2"/>
</dbReference>
<dbReference type="Proteomes" id="UP000619486">
    <property type="component" value="Unassembled WGS sequence"/>
</dbReference>
<accession>A0A918GZ32</accession>
<evidence type="ECO:0000256" key="7">
    <source>
        <dbReference type="SAM" id="MobiDB-lite"/>
    </source>
</evidence>
<keyword evidence="2" id="KW-0349">Heme</keyword>
<dbReference type="PANTHER" id="PTHR32439">
    <property type="entry name" value="FERREDOXIN--NITRITE REDUCTASE, CHLOROPLASTIC"/>
    <property type="match status" value="1"/>
</dbReference>
<dbReference type="PANTHER" id="PTHR32439:SF9">
    <property type="entry name" value="BLR3264 PROTEIN"/>
    <property type="match status" value="1"/>
</dbReference>
<comment type="caution">
    <text evidence="9">The sequence shown here is derived from an EMBL/GenBank/DDBJ whole genome shotgun (WGS) entry which is preliminary data.</text>
</comment>
<keyword evidence="3" id="KW-0479">Metal-binding</keyword>
<protein>
    <recommendedName>
        <fullName evidence="8">Nitrite/Sulfite reductase ferredoxin-like domain-containing protein</fullName>
    </recommendedName>
</protein>
<feature type="domain" description="Nitrite/Sulfite reductase ferredoxin-like" evidence="8">
    <location>
        <begin position="38"/>
        <end position="86"/>
    </location>
</feature>
<sequence>MLAAMSPTPPNAPNPGEPLIRDRGDACPGALRLHAADDGRLARLRLPGGRLTGRQVMVLADAAESLGDGQVSVTSRGNVELRGLGEDCGARLAGLLGGAGLLPSETHERVRNIVASPAAGLDGLGHADVQLWSRELDALLCGRAWTAALSGRFLFVLDDGRGDVAGLGGDVTLLAAPSHVTLRVGARSFRLPDPETAPRAALAAAEAFLAAATAAGTGAWRVKELPESHEPDVAGSLERAGIAAEAVRSETAAAMGGSHGAATHATADPLGPAAHATAGTLDAATHATAGTLDAATHATADPLGPAAGATTSPFPPEAGAHGGPLRPGLLGDGSLCVLAPLGRFRAGQLRALVPPAQGEVRLTPWRGAVVSGFADRTAAGARLGELADAGLITAPDSPWAGVGACTGRPGCGKSLSDVRADATPGPGGPYALPVHFSGCARRCGHPHGDWVDVVATADGQYTVNGAPTPRTALTAAVTQARTRPVPAPPYPPVPEMSEN</sequence>
<evidence type="ECO:0000256" key="4">
    <source>
        <dbReference type="ARBA" id="ARBA00023002"/>
    </source>
</evidence>
<dbReference type="GO" id="GO:0051539">
    <property type="term" value="F:4 iron, 4 sulfur cluster binding"/>
    <property type="evidence" value="ECO:0007669"/>
    <property type="project" value="UniProtKB-KW"/>
</dbReference>
<evidence type="ECO:0000256" key="1">
    <source>
        <dbReference type="ARBA" id="ARBA00022485"/>
    </source>
</evidence>
<dbReference type="EMBL" id="BMQQ01000003">
    <property type="protein sequence ID" value="GGT20561.1"/>
    <property type="molecule type" value="Genomic_DNA"/>
</dbReference>
<dbReference type="InterPro" id="IPR045854">
    <property type="entry name" value="NO2/SO3_Rdtase_4Fe4S_sf"/>
</dbReference>
<keyword evidence="6" id="KW-0411">Iron-sulfur</keyword>
<name>A0A918GZ32_9ACTN</name>
<dbReference type="Gene3D" id="3.90.480.20">
    <property type="match status" value="1"/>
</dbReference>
<dbReference type="InterPro" id="IPR005117">
    <property type="entry name" value="NiRdtase/SiRdtase_haem-b_fer"/>
</dbReference>
<dbReference type="InterPro" id="IPR036136">
    <property type="entry name" value="Nit/Sulf_reduc_fer-like_dom_sf"/>
</dbReference>
<keyword evidence="1" id="KW-0004">4Fe-4S</keyword>
<reference evidence="9" key="1">
    <citation type="journal article" date="2014" name="Int. J. Syst. Evol. Microbiol.">
        <title>Complete genome sequence of Corynebacterium casei LMG S-19264T (=DSM 44701T), isolated from a smear-ripened cheese.</title>
        <authorList>
            <consortium name="US DOE Joint Genome Institute (JGI-PGF)"/>
            <person name="Walter F."/>
            <person name="Albersmeier A."/>
            <person name="Kalinowski J."/>
            <person name="Ruckert C."/>
        </authorList>
    </citation>
    <scope>NUCLEOTIDE SEQUENCE</scope>
    <source>
        <strain evidence="9">JCM 3172</strain>
    </source>
</reference>
<evidence type="ECO:0000256" key="5">
    <source>
        <dbReference type="ARBA" id="ARBA00023004"/>
    </source>
</evidence>
<dbReference type="GO" id="GO:0016491">
    <property type="term" value="F:oxidoreductase activity"/>
    <property type="evidence" value="ECO:0007669"/>
    <property type="project" value="UniProtKB-KW"/>
</dbReference>
<evidence type="ECO:0000313" key="10">
    <source>
        <dbReference type="Proteomes" id="UP000619486"/>
    </source>
</evidence>
<feature type="region of interest" description="Disordered" evidence="7">
    <location>
        <begin position="298"/>
        <end position="326"/>
    </location>
</feature>
<dbReference type="SUPFAM" id="SSF56014">
    <property type="entry name" value="Nitrite and sulphite reductase 4Fe-4S domain-like"/>
    <property type="match status" value="1"/>
</dbReference>
<evidence type="ECO:0000313" key="9">
    <source>
        <dbReference type="EMBL" id="GGT20561.1"/>
    </source>
</evidence>
<keyword evidence="10" id="KW-1185">Reference proteome</keyword>
<evidence type="ECO:0000256" key="3">
    <source>
        <dbReference type="ARBA" id="ARBA00022723"/>
    </source>
</evidence>
<evidence type="ECO:0000259" key="8">
    <source>
        <dbReference type="Pfam" id="PF03460"/>
    </source>
</evidence>
<gene>
    <name evidence="9" type="ORF">GCM10014713_11740</name>
</gene>
<reference evidence="9" key="2">
    <citation type="submission" date="2020-09" db="EMBL/GenBank/DDBJ databases">
        <authorList>
            <person name="Sun Q."/>
            <person name="Ohkuma M."/>
        </authorList>
    </citation>
    <scope>NUCLEOTIDE SEQUENCE</scope>
    <source>
        <strain evidence="9">JCM 3172</strain>
    </source>
</reference>
<feature type="region of interest" description="Disordered" evidence="7">
    <location>
        <begin position="1"/>
        <end position="24"/>
    </location>
</feature>
<evidence type="ECO:0000256" key="6">
    <source>
        <dbReference type="ARBA" id="ARBA00023014"/>
    </source>
</evidence>
<proteinExistence type="predicted"/>
<feature type="region of interest" description="Disordered" evidence="7">
    <location>
        <begin position="251"/>
        <end position="274"/>
    </location>
</feature>
<keyword evidence="4" id="KW-0560">Oxidoreductase</keyword>
<dbReference type="GO" id="GO:0046872">
    <property type="term" value="F:metal ion binding"/>
    <property type="evidence" value="ECO:0007669"/>
    <property type="project" value="UniProtKB-KW"/>
</dbReference>
<feature type="compositionally biased region" description="Pro residues" evidence="7">
    <location>
        <begin position="7"/>
        <end position="16"/>
    </location>
</feature>
<dbReference type="Pfam" id="PF03460">
    <property type="entry name" value="NIR_SIR_ferr"/>
    <property type="match status" value="1"/>
</dbReference>
<dbReference type="InterPro" id="IPR051329">
    <property type="entry name" value="NIR_SIR_4Fe-4S"/>
</dbReference>
<dbReference type="AlphaFoldDB" id="A0A918GZ32"/>